<dbReference type="Proteomes" id="UP000784294">
    <property type="component" value="Unassembled WGS sequence"/>
</dbReference>
<evidence type="ECO:0000313" key="1">
    <source>
        <dbReference type="EMBL" id="VEL18662.1"/>
    </source>
</evidence>
<dbReference type="AlphaFoldDB" id="A0A448WRU2"/>
<organism evidence="1 2">
    <name type="scientific">Protopolystoma xenopodis</name>
    <dbReference type="NCBI Taxonomy" id="117903"/>
    <lineage>
        <taxon>Eukaryota</taxon>
        <taxon>Metazoa</taxon>
        <taxon>Spiralia</taxon>
        <taxon>Lophotrochozoa</taxon>
        <taxon>Platyhelminthes</taxon>
        <taxon>Monogenea</taxon>
        <taxon>Polyopisthocotylea</taxon>
        <taxon>Polystomatidea</taxon>
        <taxon>Polystomatidae</taxon>
        <taxon>Protopolystoma</taxon>
    </lineage>
</organism>
<accession>A0A448WRU2</accession>
<proteinExistence type="predicted"/>
<feature type="non-terminal residue" evidence="1">
    <location>
        <position position="1"/>
    </location>
</feature>
<sequence length="137" mass="15230">NKLKKNLRIGSSYHVGTSFQPDPFYPPVNSSSLTSESHAKQYPLTATESAAFVRNPLSLIRGREQGHIGASPKGQYLCAHYSGWRTTGPKRPDGLLVFGGRKYGTCNWPAPLTFQERILGSLWAVTRLQHENLFKVS</sequence>
<evidence type="ECO:0000313" key="2">
    <source>
        <dbReference type="Proteomes" id="UP000784294"/>
    </source>
</evidence>
<name>A0A448WRU2_9PLAT</name>
<protein>
    <submittedName>
        <fullName evidence="1">Uncharacterized protein</fullName>
    </submittedName>
</protein>
<comment type="caution">
    <text evidence="1">The sequence shown here is derived from an EMBL/GenBank/DDBJ whole genome shotgun (WGS) entry which is preliminary data.</text>
</comment>
<reference evidence="1" key="1">
    <citation type="submission" date="2018-11" db="EMBL/GenBank/DDBJ databases">
        <authorList>
            <consortium name="Pathogen Informatics"/>
        </authorList>
    </citation>
    <scope>NUCLEOTIDE SEQUENCE</scope>
</reference>
<gene>
    <name evidence="1" type="ORF">PXEA_LOCUS12102</name>
</gene>
<dbReference type="EMBL" id="CAAALY010038014">
    <property type="protein sequence ID" value="VEL18662.1"/>
    <property type="molecule type" value="Genomic_DNA"/>
</dbReference>
<keyword evidence="2" id="KW-1185">Reference proteome</keyword>